<keyword evidence="3" id="KW-0732">Signal</keyword>
<feature type="signal peptide" evidence="3">
    <location>
        <begin position="1"/>
        <end position="18"/>
    </location>
</feature>
<dbReference type="PROSITE" id="PS00615">
    <property type="entry name" value="C_TYPE_LECTIN_1"/>
    <property type="match status" value="1"/>
</dbReference>
<dbReference type="InterPro" id="IPR016187">
    <property type="entry name" value="CTDL_fold"/>
</dbReference>
<evidence type="ECO:0000256" key="3">
    <source>
        <dbReference type="SAM" id="SignalP"/>
    </source>
</evidence>
<feature type="domain" description="C-type lectin" evidence="4">
    <location>
        <begin position="26"/>
        <end position="153"/>
    </location>
</feature>
<accession>A0A1I8NZW5</accession>
<dbReference type="PANTHER" id="PTHR22803">
    <property type="entry name" value="MANNOSE, PHOSPHOLIPASE, LECTIN RECEPTOR RELATED"/>
    <property type="match status" value="1"/>
</dbReference>
<dbReference type="Pfam" id="PF00059">
    <property type="entry name" value="Lectin_C"/>
    <property type="match status" value="1"/>
</dbReference>
<dbReference type="InterPro" id="IPR001304">
    <property type="entry name" value="C-type_lectin-like"/>
</dbReference>
<protein>
    <recommendedName>
        <fullName evidence="4">C-type lectin domain-containing protein</fullName>
    </recommendedName>
</protein>
<keyword evidence="1" id="KW-1015">Disulfide bond</keyword>
<dbReference type="EnsemblMetazoa" id="SCAU003554-RA">
    <property type="protein sequence ID" value="SCAU003554-PA"/>
    <property type="gene ID" value="SCAU003554"/>
</dbReference>
<dbReference type="CDD" id="cd00037">
    <property type="entry name" value="CLECT"/>
    <property type="match status" value="1"/>
</dbReference>
<keyword evidence="2" id="KW-0175">Coiled coil</keyword>
<dbReference type="KEGG" id="scac:106083249"/>
<feature type="coiled-coil region" evidence="2">
    <location>
        <begin position="198"/>
        <end position="225"/>
    </location>
</feature>
<organism evidence="5 6">
    <name type="scientific">Stomoxys calcitrans</name>
    <name type="common">Stable fly</name>
    <name type="synonym">Conops calcitrans</name>
    <dbReference type="NCBI Taxonomy" id="35570"/>
    <lineage>
        <taxon>Eukaryota</taxon>
        <taxon>Metazoa</taxon>
        <taxon>Ecdysozoa</taxon>
        <taxon>Arthropoda</taxon>
        <taxon>Hexapoda</taxon>
        <taxon>Insecta</taxon>
        <taxon>Pterygota</taxon>
        <taxon>Neoptera</taxon>
        <taxon>Endopterygota</taxon>
        <taxon>Diptera</taxon>
        <taxon>Brachycera</taxon>
        <taxon>Muscomorpha</taxon>
        <taxon>Muscoidea</taxon>
        <taxon>Muscidae</taxon>
        <taxon>Stomoxys</taxon>
    </lineage>
</organism>
<reference evidence="5" key="1">
    <citation type="submission" date="2020-05" db="UniProtKB">
        <authorList>
            <consortium name="EnsemblMetazoa"/>
        </authorList>
    </citation>
    <scope>IDENTIFICATION</scope>
    <source>
        <strain evidence="5">USDA</strain>
    </source>
</reference>
<evidence type="ECO:0000256" key="1">
    <source>
        <dbReference type="ARBA" id="ARBA00023157"/>
    </source>
</evidence>
<sequence length="288" mass="33353">MGAIKIILCLVLFGMVLAKPQWYTSKGGKKYFIEADQKYNWLAASQACTRRNLQLAEIKSLDKNEDLVELLKSVFGHPINLWLGANDEFNTNKDLKRPFYWSSSGKRMDYTNWIEGGPANANSNEHCVHVCGKSKNFEWNDLPCTKKIGYICEEHRSDNDHRNSMQEKSQKILDITKKLFESEQHEQKRSMEKITGIVSQVVQKNNEITHNLERIQQNMENGNSNRDVKFHNRELRSHVEAALQTVHDMDGELEKESENFYSKFSKKFSEAQKAIEHILGNKAKNVEK</sequence>
<dbReference type="OrthoDB" id="6340082at2759"/>
<evidence type="ECO:0000313" key="5">
    <source>
        <dbReference type="EnsemblMetazoa" id="SCAU003554-PA"/>
    </source>
</evidence>
<dbReference type="Gene3D" id="3.10.100.10">
    <property type="entry name" value="Mannose-Binding Protein A, subunit A"/>
    <property type="match status" value="1"/>
</dbReference>
<name>A0A1I8NZW5_STOCA</name>
<dbReference type="STRING" id="35570.A0A1I8NZW5"/>
<evidence type="ECO:0000256" key="2">
    <source>
        <dbReference type="SAM" id="Coils"/>
    </source>
</evidence>
<keyword evidence="6" id="KW-1185">Reference proteome</keyword>
<feature type="chain" id="PRO_5009325758" description="C-type lectin domain-containing protein" evidence="3">
    <location>
        <begin position="19"/>
        <end position="288"/>
    </location>
</feature>
<dbReference type="PROSITE" id="PS50041">
    <property type="entry name" value="C_TYPE_LECTIN_2"/>
    <property type="match status" value="1"/>
</dbReference>
<evidence type="ECO:0000259" key="4">
    <source>
        <dbReference type="PROSITE" id="PS50041"/>
    </source>
</evidence>
<dbReference type="InterPro" id="IPR016186">
    <property type="entry name" value="C-type_lectin-like/link_sf"/>
</dbReference>
<dbReference type="Proteomes" id="UP000095300">
    <property type="component" value="Unassembled WGS sequence"/>
</dbReference>
<dbReference type="SUPFAM" id="SSF56436">
    <property type="entry name" value="C-type lectin-like"/>
    <property type="match status" value="1"/>
</dbReference>
<dbReference type="VEuPathDB" id="VectorBase:SCAU003554"/>
<proteinExistence type="predicted"/>
<evidence type="ECO:0000313" key="6">
    <source>
        <dbReference type="Proteomes" id="UP000095300"/>
    </source>
</evidence>
<dbReference type="SMART" id="SM00034">
    <property type="entry name" value="CLECT"/>
    <property type="match status" value="1"/>
</dbReference>
<gene>
    <name evidence="5" type="primary">106083249</name>
</gene>
<dbReference type="InterPro" id="IPR050111">
    <property type="entry name" value="C-type_lectin/snaclec_domain"/>
</dbReference>
<dbReference type="InterPro" id="IPR018378">
    <property type="entry name" value="C-type_lectin_CS"/>
</dbReference>
<dbReference type="AlphaFoldDB" id="A0A1I8NZW5"/>